<dbReference type="Gene3D" id="1.10.150.130">
    <property type="match status" value="1"/>
</dbReference>
<protein>
    <submittedName>
        <fullName evidence="4">Site-specific integrase</fullName>
    </submittedName>
</protein>
<accession>A0ABW3MN07</accession>
<dbReference type="SUPFAM" id="SSF51004">
    <property type="entry name" value="C-terminal (heme d1) domain of cytochrome cd1-nitrite reductase"/>
    <property type="match status" value="1"/>
</dbReference>
<dbReference type="SUPFAM" id="SSF47823">
    <property type="entry name" value="lambda integrase-like, N-terminal domain"/>
    <property type="match status" value="1"/>
</dbReference>
<sequence length="170" mass="18710">MLVQDVVAGYLDHLAVERGTARNTLDSYARDLRRYVEHLGDTDFGTVTEPQVAEFLAVLREGDNEHSPLAASSAARALVAVRGLHKFALREGIVDHDPAHARAKITAPLKKVLEDIAKTRGFLGGELDPLDLTTGKLKQNQQLKLPSGAGPRHLTFHPNGRYAYILEELR</sequence>
<name>A0ABW3MN07_9PSEU</name>
<dbReference type="InterPro" id="IPR044068">
    <property type="entry name" value="CB"/>
</dbReference>
<dbReference type="InterPro" id="IPR019405">
    <property type="entry name" value="Lactonase_7-beta_prop"/>
</dbReference>
<feature type="domain" description="Core-binding (CB)" evidence="3">
    <location>
        <begin position="1"/>
        <end position="89"/>
    </location>
</feature>
<organism evidence="4 5">
    <name type="scientific">Kibdelosporangium lantanae</name>
    <dbReference type="NCBI Taxonomy" id="1497396"/>
    <lineage>
        <taxon>Bacteria</taxon>
        <taxon>Bacillati</taxon>
        <taxon>Actinomycetota</taxon>
        <taxon>Actinomycetes</taxon>
        <taxon>Pseudonocardiales</taxon>
        <taxon>Pseudonocardiaceae</taxon>
        <taxon>Kibdelosporangium</taxon>
    </lineage>
</organism>
<dbReference type="InterPro" id="IPR011048">
    <property type="entry name" value="Haem_d1_sf"/>
</dbReference>
<comment type="caution">
    <text evidence="4">The sequence shown here is derived from an EMBL/GenBank/DDBJ whole genome shotgun (WGS) entry which is preliminary data.</text>
</comment>
<dbReference type="InterPro" id="IPR004107">
    <property type="entry name" value="Integrase_SAM-like_N"/>
</dbReference>
<dbReference type="Gene3D" id="2.130.10.10">
    <property type="entry name" value="YVTN repeat-like/Quinoprotein amine dehydrogenase"/>
    <property type="match status" value="1"/>
</dbReference>
<evidence type="ECO:0000256" key="2">
    <source>
        <dbReference type="PROSITE-ProRule" id="PRU01248"/>
    </source>
</evidence>
<gene>
    <name evidence="4" type="ORF">ACFQ1S_43345</name>
</gene>
<keyword evidence="1 2" id="KW-0238">DNA-binding</keyword>
<reference evidence="5" key="1">
    <citation type="journal article" date="2019" name="Int. J. Syst. Evol. Microbiol.">
        <title>The Global Catalogue of Microorganisms (GCM) 10K type strain sequencing project: providing services to taxonomists for standard genome sequencing and annotation.</title>
        <authorList>
            <consortium name="The Broad Institute Genomics Platform"/>
            <consortium name="The Broad Institute Genome Sequencing Center for Infectious Disease"/>
            <person name="Wu L."/>
            <person name="Ma J."/>
        </authorList>
    </citation>
    <scope>NUCLEOTIDE SEQUENCE [LARGE SCALE GENOMIC DNA]</scope>
    <source>
        <strain evidence="5">JCM 31486</strain>
    </source>
</reference>
<dbReference type="InterPro" id="IPR015943">
    <property type="entry name" value="WD40/YVTN_repeat-like_dom_sf"/>
</dbReference>
<dbReference type="Pfam" id="PF10282">
    <property type="entry name" value="Lactonase"/>
    <property type="match status" value="1"/>
</dbReference>
<keyword evidence="5" id="KW-1185">Reference proteome</keyword>
<dbReference type="InterPro" id="IPR010998">
    <property type="entry name" value="Integrase_recombinase_N"/>
</dbReference>
<dbReference type="PROSITE" id="PS51900">
    <property type="entry name" value="CB"/>
    <property type="match status" value="1"/>
</dbReference>
<evidence type="ECO:0000313" key="4">
    <source>
        <dbReference type="EMBL" id="MFD1051921.1"/>
    </source>
</evidence>
<evidence type="ECO:0000256" key="1">
    <source>
        <dbReference type="ARBA" id="ARBA00023125"/>
    </source>
</evidence>
<evidence type="ECO:0000259" key="3">
    <source>
        <dbReference type="PROSITE" id="PS51900"/>
    </source>
</evidence>
<evidence type="ECO:0000313" key="5">
    <source>
        <dbReference type="Proteomes" id="UP001597045"/>
    </source>
</evidence>
<dbReference type="EMBL" id="JBHTIS010003982">
    <property type="protein sequence ID" value="MFD1051921.1"/>
    <property type="molecule type" value="Genomic_DNA"/>
</dbReference>
<feature type="non-terminal residue" evidence="4">
    <location>
        <position position="170"/>
    </location>
</feature>
<dbReference type="Pfam" id="PF02899">
    <property type="entry name" value="Phage_int_SAM_1"/>
    <property type="match status" value="1"/>
</dbReference>
<proteinExistence type="predicted"/>
<dbReference type="Proteomes" id="UP001597045">
    <property type="component" value="Unassembled WGS sequence"/>
</dbReference>